<proteinExistence type="predicted"/>
<name>F6ELJ6_HOYSD</name>
<sequence>MTNQPYSMVEQYAKTSRGAAELAAAEFTASISRLLWRAAKASPVRQGTVAETLGVSEGRVSQVINSDGNIYTAAFAKYMMTLGYRVKVVVEPINSSYPTIDSEPSRGRPRRSRTGHRTTVHAAKPDEMKHTYSVDLPEGRRGKQIKSKKMRKFEPAKRGRKPEYRIDTPTERTLERL</sequence>
<dbReference type="RefSeq" id="WP_013806595.1">
    <property type="nucleotide sequence ID" value="NC_015564.1"/>
</dbReference>
<dbReference type="GO" id="GO:0003677">
    <property type="term" value="F:DNA binding"/>
    <property type="evidence" value="ECO:0007669"/>
    <property type="project" value="InterPro"/>
</dbReference>
<feature type="compositionally biased region" description="Basic and acidic residues" evidence="1">
    <location>
        <begin position="152"/>
        <end position="177"/>
    </location>
</feature>
<feature type="compositionally biased region" description="Basic and acidic residues" evidence="1">
    <location>
        <begin position="123"/>
        <end position="141"/>
    </location>
</feature>
<keyword evidence="3" id="KW-1185">Reference proteome</keyword>
<organism evidence="2 3">
    <name type="scientific">Hoyosella subflava (strain DSM 45089 / JCM 17490 / NBRC 109087 / DQS3-9A1)</name>
    <name type="common">Amycolicicoccus subflavus</name>
    <dbReference type="NCBI Taxonomy" id="443218"/>
    <lineage>
        <taxon>Bacteria</taxon>
        <taxon>Bacillati</taxon>
        <taxon>Actinomycetota</taxon>
        <taxon>Actinomycetes</taxon>
        <taxon>Mycobacteriales</taxon>
        <taxon>Hoyosellaceae</taxon>
        <taxon>Hoyosella</taxon>
    </lineage>
</organism>
<feature type="compositionally biased region" description="Basic residues" evidence="1">
    <location>
        <begin position="142"/>
        <end position="151"/>
    </location>
</feature>
<dbReference type="STRING" id="443218.AS9A_1797"/>
<feature type="region of interest" description="Disordered" evidence="1">
    <location>
        <begin position="96"/>
        <end position="177"/>
    </location>
</feature>
<feature type="compositionally biased region" description="Basic residues" evidence="1">
    <location>
        <begin position="107"/>
        <end position="119"/>
    </location>
</feature>
<dbReference type="InterPro" id="IPR010982">
    <property type="entry name" value="Lambda_DNA-bd_dom_sf"/>
</dbReference>
<evidence type="ECO:0000256" key="1">
    <source>
        <dbReference type="SAM" id="MobiDB-lite"/>
    </source>
</evidence>
<dbReference type="EMBL" id="CP002786">
    <property type="protein sequence ID" value="AEF40246.1"/>
    <property type="molecule type" value="Genomic_DNA"/>
</dbReference>
<dbReference type="eggNOG" id="ENOG5031V3T">
    <property type="taxonomic scope" value="Bacteria"/>
</dbReference>
<dbReference type="Proteomes" id="UP000009235">
    <property type="component" value="Chromosome"/>
</dbReference>
<evidence type="ECO:0000313" key="2">
    <source>
        <dbReference type="EMBL" id="AEF40246.1"/>
    </source>
</evidence>
<dbReference type="SUPFAM" id="SSF47413">
    <property type="entry name" value="lambda repressor-like DNA-binding domains"/>
    <property type="match status" value="1"/>
</dbReference>
<dbReference type="AlphaFoldDB" id="F6ELJ6"/>
<dbReference type="KEGG" id="asd:AS9A_1797"/>
<accession>F6ELJ6</accession>
<dbReference type="OrthoDB" id="4640255at2"/>
<protein>
    <submittedName>
        <fullName evidence="2">Transcriptional regulator, Fis family</fullName>
    </submittedName>
</protein>
<reference evidence="2 3" key="1">
    <citation type="journal article" date="2011" name="J. Bacteriol.">
        <title>Complete genome sequence of Amycolicicoccus subflavus DQS3-9A1T, an actinomycete isolated from crude oil-polluted soil.</title>
        <authorList>
            <person name="Cai M."/>
            <person name="Chen W.M."/>
            <person name="Nie Y."/>
            <person name="Chi C.Q."/>
            <person name="Wang Y.N."/>
            <person name="Tang Y.Q."/>
            <person name="Li G.Y."/>
            <person name="Wu X.L."/>
        </authorList>
    </citation>
    <scope>NUCLEOTIDE SEQUENCE [LARGE SCALE GENOMIC DNA]</scope>
    <source>
        <strain evidence="3">DSM 45089 / DQS3-9A1</strain>
    </source>
</reference>
<gene>
    <name evidence="2" type="ordered locus">AS9A_1797</name>
</gene>
<evidence type="ECO:0000313" key="3">
    <source>
        <dbReference type="Proteomes" id="UP000009235"/>
    </source>
</evidence>
<dbReference type="HOGENOM" id="CLU_1514844_0_0_11"/>